<sequence>MSFFTFGYAPHNNMKKILLPLVIAGSIVTSCIIVKASDDGYTGRNSSYIEQAVESTVSETKTFNVQNFSGVKTSQAIKVEIVKSDIEKQVVTSNYMEYVRVENKGGVLTVYYDIPRGSNGLRNANTTVVVYAKSLNDLRASSAGKIVVKDQFSTSTLNVDVSSAGKIQYENIKTNRLNLNLSSAATFTGSADAQSVNADISSAATINISGKAGEVRVDASSSADFNGSDLRSGTVKAQASSAGKIKIGVIDELTAAASSGAKIYYKSPSGIRLNVRKSSGGKVDAL</sequence>
<proteinExistence type="predicted"/>
<keyword evidence="3" id="KW-1185">Reference proteome</keyword>
<comment type="caution">
    <text evidence="2">The sequence shown here is derived from an EMBL/GenBank/DDBJ whole genome shotgun (WGS) entry which is preliminary data.</text>
</comment>
<reference evidence="2 3" key="1">
    <citation type="submission" date="2019-07" db="EMBL/GenBank/DDBJ databases">
        <title>Genomic Encyclopedia of Archaeal and Bacterial Type Strains, Phase II (KMG-II): from individual species to whole genera.</title>
        <authorList>
            <person name="Goeker M."/>
        </authorList>
    </citation>
    <scope>NUCLEOTIDE SEQUENCE [LARGE SCALE GENOMIC DNA]</scope>
    <source>
        <strain evidence="2 3">DSM 14571</strain>
    </source>
</reference>
<evidence type="ECO:0000313" key="2">
    <source>
        <dbReference type="EMBL" id="TYO88118.1"/>
    </source>
</evidence>
<feature type="domain" description="Putative auto-transporter adhesin head GIN" evidence="1">
    <location>
        <begin position="67"/>
        <end position="266"/>
    </location>
</feature>
<dbReference type="Proteomes" id="UP000324513">
    <property type="component" value="Unassembled WGS sequence"/>
</dbReference>
<accession>A0ABY3NC73</accession>
<name>A0ABY3NC73_ELIMR</name>
<dbReference type="InterPro" id="IPR021255">
    <property type="entry name" value="DUF2807"/>
</dbReference>
<protein>
    <submittedName>
        <fullName evidence="2">Autotransporter adhesin-like protein</fullName>
    </submittedName>
</protein>
<gene>
    <name evidence="2" type="ORF">LX74_03480</name>
</gene>
<dbReference type="Gene3D" id="2.160.20.120">
    <property type="match status" value="1"/>
</dbReference>
<evidence type="ECO:0000313" key="3">
    <source>
        <dbReference type="Proteomes" id="UP000324513"/>
    </source>
</evidence>
<dbReference type="EMBL" id="VNHK01000014">
    <property type="protein sequence ID" value="TYO88118.1"/>
    <property type="molecule type" value="Genomic_DNA"/>
</dbReference>
<organism evidence="2 3">
    <name type="scientific">Elizabethkingia miricola</name>
    <name type="common">Chryseobacterium miricola</name>
    <dbReference type="NCBI Taxonomy" id="172045"/>
    <lineage>
        <taxon>Bacteria</taxon>
        <taxon>Pseudomonadati</taxon>
        <taxon>Bacteroidota</taxon>
        <taxon>Flavobacteriia</taxon>
        <taxon>Flavobacteriales</taxon>
        <taxon>Weeksellaceae</taxon>
        <taxon>Elizabethkingia</taxon>
    </lineage>
</organism>
<dbReference type="Pfam" id="PF10988">
    <property type="entry name" value="DUF2807"/>
    <property type="match status" value="1"/>
</dbReference>
<evidence type="ECO:0000259" key="1">
    <source>
        <dbReference type="Pfam" id="PF10988"/>
    </source>
</evidence>